<dbReference type="Pfam" id="PF13751">
    <property type="entry name" value="DDE_Tnp_1_6"/>
    <property type="match status" value="1"/>
</dbReference>
<name>A0A250IZ33_9BACT</name>
<sequence length="536" mass="60274">MERWTPEVKCNERETRLLRLVGKSRKLFVFLREHRHEIFDEKFQEELEAMYRSSGQGDEPQPPALLCMAVLLQGYLQVSDAEAVRLSATDSCWRMVLATLAQPGDAPAFSQGGLQQFRERLIRHDMDRRVLERTVELARQTQAFDWKKLPKSVRVAVDSRPLEGAGRVEDTVNLLGHAGRKIAECIAAELNMSFEEVCQEAGAPLLAASSTKAALDIDWTDAEQKNEALNRLCEQLDGLSAWVQRRRPETELTPLSHYIEALVQVKQQDLESTDEGEVRIRQGVAEDRRVSIEDAEMRHGRKSKSKRFNGYKQHISTHLDAELVLACAVTPANRPEEEAAPQLQKDMARMGVEPDVLQIDRTYLHSSLVEQVVERGGEVVCKPWKGNNVRPGLFGKKDFHINIREGTITCPAGQVEPFEPGQVVEFDPEACGPCPLRAQCTQAASGRGRTVSMGDNEALQKKLRELQESRAGRAKLRERVGVEHRLAHLSNRQGPRARYIGARKNTFDLRRLAAVQNLETLSRRSSGPTLQVVSST</sequence>
<gene>
    <name evidence="2" type="ORF">CYFUS_001978</name>
</gene>
<feature type="domain" description="Transposase DDE" evidence="1">
    <location>
        <begin position="423"/>
        <end position="521"/>
    </location>
</feature>
<dbReference type="PANTHER" id="PTHR35604">
    <property type="entry name" value="TRANSPOSASE INSH FOR INSERTION SEQUENCE ELEMENT IS5A-RELATED"/>
    <property type="match status" value="1"/>
</dbReference>
<dbReference type="EMBL" id="CP022098">
    <property type="protein sequence ID" value="ATB36563.1"/>
    <property type="molecule type" value="Genomic_DNA"/>
</dbReference>
<accession>A0A250IZ33</accession>
<evidence type="ECO:0000313" key="2">
    <source>
        <dbReference type="EMBL" id="ATB36563.1"/>
    </source>
</evidence>
<evidence type="ECO:0000313" key="3">
    <source>
        <dbReference type="Proteomes" id="UP000217257"/>
    </source>
</evidence>
<reference evidence="2 3" key="1">
    <citation type="submission" date="2017-06" db="EMBL/GenBank/DDBJ databases">
        <title>Sequencing and comparative analysis of myxobacterial genomes.</title>
        <authorList>
            <person name="Rupp O."/>
            <person name="Goesmann A."/>
            <person name="Sogaard-Andersen L."/>
        </authorList>
    </citation>
    <scope>NUCLEOTIDE SEQUENCE [LARGE SCALE GENOMIC DNA]</scope>
    <source>
        <strain evidence="2 3">DSM 52655</strain>
    </source>
</reference>
<dbReference type="NCBIfam" id="NF033551">
    <property type="entry name" value="transpos_IS1182"/>
    <property type="match status" value="1"/>
</dbReference>
<dbReference type="RefSeq" id="WP_095985011.1">
    <property type="nucleotide sequence ID" value="NZ_CP022098.1"/>
</dbReference>
<protein>
    <submittedName>
        <fullName evidence="2">Transposase</fullName>
    </submittedName>
</protein>
<dbReference type="AlphaFoldDB" id="A0A250IZ33"/>
<organism evidence="2 3">
    <name type="scientific">Cystobacter fuscus</name>
    <dbReference type="NCBI Taxonomy" id="43"/>
    <lineage>
        <taxon>Bacteria</taxon>
        <taxon>Pseudomonadati</taxon>
        <taxon>Myxococcota</taxon>
        <taxon>Myxococcia</taxon>
        <taxon>Myxococcales</taxon>
        <taxon>Cystobacterineae</taxon>
        <taxon>Archangiaceae</taxon>
        <taxon>Cystobacter</taxon>
    </lineage>
</organism>
<dbReference type="InterPro" id="IPR047629">
    <property type="entry name" value="IS1182_transpos"/>
</dbReference>
<dbReference type="Proteomes" id="UP000217257">
    <property type="component" value="Chromosome"/>
</dbReference>
<evidence type="ECO:0000259" key="1">
    <source>
        <dbReference type="Pfam" id="PF13751"/>
    </source>
</evidence>
<dbReference type="KEGG" id="cfus:CYFUS_001978"/>
<dbReference type="PANTHER" id="PTHR35604:SF2">
    <property type="entry name" value="TRANSPOSASE INSH FOR INSERTION SEQUENCE ELEMENT IS5A-RELATED"/>
    <property type="match status" value="1"/>
</dbReference>
<proteinExistence type="predicted"/>
<dbReference type="InterPro" id="IPR025668">
    <property type="entry name" value="Tnp_DDE_dom"/>
</dbReference>